<dbReference type="SUPFAM" id="SSF52058">
    <property type="entry name" value="L domain-like"/>
    <property type="match status" value="1"/>
</dbReference>
<dbReference type="InterPro" id="IPR000742">
    <property type="entry name" value="EGF"/>
</dbReference>
<organism evidence="8 9">
    <name type="scientific">Mytilus galloprovincialis</name>
    <name type="common">Mediterranean mussel</name>
    <dbReference type="NCBI Taxonomy" id="29158"/>
    <lineage>
        <taxon>Eukaryota</taxon>
        <taxon>Metazoa</taxon>
        <taxon>Spiralia</taxon>
        <taxon>Lophotrochozoa</taxon>
        <taxon>Mollusca</taxon>
        <taxon>Bivalvia</taxon>
        <taxon>Autobranchia</taxon>
        <taxon>Pteriomorphia</taxon>
        <taxon>Mytilida</taxon>
        <taxon>Mytiloidea</taxon>
        <taxon>Mytilidae</taxon>
        <taxon>Mytilinae</taxon>
        <taxon>Mytilus</taxon>
    </lineage>
</organism>
<dbReference type="PROSITE" id="PS50026">
    <property type="entry name" value="EGF_3"/>
    <property type="match status" value="1"/>
</dbReference>
<keyword evidence="5" id="KW-0245">EGF-like domain</keyword>
<evidence type="ECO:0000256" key="5">
    <source>
        <dbReference type="PROSITE-ProRule" id="PRU00076"/>
    </source>
</evidence>
<keyword evidence="9" id="KW-1185">Reference proteome</keyword>
<gene>
    <name evidence="8" type="ORF">MGAL_10B024698</name>
</gene>
<dbReference type="Proteomes" id="UP000596742">
    <property type="component" value="Unassembled WGS sequence"/>
</dbReference>
<protein>
    <recommendedName>
        <fullName evidence="7">EGF-like domain-containing protein</fullName>
    </recommendedName>
</protein>
<keyword evidence="4" id="KW-0325">Glycoprotein</keyword>
<name>A0A8B6HQI9_MYTGA</name>
<dbReference type="OrthoDB" id="676979at2759"/>
<evidence type="ECO:0000256" key="1">
    <source>
        <dbReference type="ARBA" id="ARBA00022614"/>
    </source>
</evidence>
<keyword evidence="1" id="KW-0433">Leucine-rich repeat</keyword>
<dbReference type="PANTHER" id="PTHR45712:SF22">
    <property type="entry name" value="INSULIN-LIKE GROWTH FACTOR-BINDING PROTEIN COMPLEX ACID LABILE SUBUNIT"/>
    <property type="match status" value="1"/>
</dbReference>
<comment type="caution">
    <text evidence="8">The sequence shown here is derived from an EMBL/GenBank/DDBJ whole genome shotgun (WGS) entry which is preliminary data.</text>
</comment>
<dbReference type="SMART" id="SM00369">
    <property type="entry name" value="LRR_TYP"/>
    <property type="match status" value="4"/>
</dbReference>
<proteinExistence type="predicted"/>
<keyword evidence="2" id="KW-0732">Signal</keyword>
<keyword evidence="6" id="KW-1133">Transmembrane helix</keyword>
<dbReference type="GO" id="GO:0005615">
    <property type="term" value="C:extracellular space"/>
    <property type="evidence" value="ECO:0007669"/>
    <property type="project" value="TreeGrafter"/>
</dbReference>
<dbReference type="PROSITE" id="PS51450">
    <property type="entry name" value="LRR"/>
    <property type="match status" value="1"/>
</dbReference>
<evidence type="ECO:0000256" key="6">
    <source>
        <dbReference type="SAM" id="Phobius"/>
    </source>
</evidence>
<evidence type="ECO:0000313" key="9">
    <source>
        <dbReference type="Proteomes" id="UP000596742"/>
    </source>
</evidence>
<evidence type="ECO:0000256" key="3">
    <source>
        <dbReference type="ARBA" id="ARBA00022737"/>
    </source>
</evidence>
<sequence length="314" mass="35159">MMRILGVFENVSKVVWKVLNKRCNMNIISMDIILIFVFAVICAGLVEGTCPSTCSCVDNSSGSHVNCNSKYLGRIPTLPNDTYHLNLHNNNISTIKAFAFMNLPSLRNLNLNNNKLRSLVSYTFINLTNLNALYLQSNKIQLLERNTFINMTKVFYIYLQGNNISDIEEHALGNLTSLTLLRLTANPLNCDCSIFAFWSWLIERSSKYYIGSSATCSNGTLVKSLQSAVLDTCHPDNCQCFNGGKCVAMGYELNCDCIGQWTGTFCQESQCTSYDCGFGDCYIEPVNGTAQCLCDDIYVNFCPGKLCNFYYKVM</sequence>
<dbReference type="PROSITE" id="PS00022">
    <property type="entry name" value="EGF_1"/>
    <property type="match status" value="1"/>
</dbReference>
<evidence type="ECO:0000256" key="2">
    <source>
        <dbReference type="ARBA" id="ARBA00022729"/>
    </source>
</evidence>
<feature type="disulfide bond" evidence="5">
    <location>
        <begin position="257"/>
        <end position="266"/>
    </location>
</feature>
<evidence type="ECO:0000313" key="8">
    <source>
        <dbReference type="EMBL" id="VDI82866.1"/>
    </source>
</evidence>
<reference evidence="8" key="1">
    <citation type="submission" date="2018-11" db="EMBL/GenBank/DDBJ databases">
        <authorList>
            <person name="Alioto T."/>
            <person name="Alioto T."/>
        </authorList>
    </citation>
    <scope>NUCLEOTIDE SEQUENCE</scope>
</reference>
<dbReference type="InterPro" id="IPR001611">
    <property type="entry name" value="Leu-rich_rpt"/>
</dbReference>
<feature type="transmembrane region" description="Helical" evidence="6">
    <location>
        <begin position="27"/>
        <end position="46"/>
    </location>
</feature>
<dbReference type="PANTHER" id="PTHR45712">
    <property type="entry name" value="AGAP008170-PA"/>
    <property type="match status" value="1"/>
</dbReference>
<dbReference type="EMBL" id="UYJE01010410">
    <property type="protein sequence ID" value="VDI82866.1"/>
    <property type="molecule type" value="Genomic_DNA"/>
</dbReference>
<evidence type="ECO:0000256" key="4">
    <source>
        <dbReference type="ARBA" id="ARBA00023180"/>
    </source>
</evidence>
<keyword evidence="5" id="KW-1015">Disulfide bond</keyword>
<feature type="domain" description="EGF-like" evidence="7">
    <location>
        <begin position="234"/>
        <end position="267"/>
    </location>
</feature>
<dbReference type="AlphaFoldDB" id="A0A8B6HQI9"/>
<evidence type="ECO:0000259" key="7">
    <source>
        <dbReference type="PROSITE" id="PS50026"/>
    </source>
</evidence>
<keyword evidence="3" id="KW-0677">Repeat</keyword>
<dbReference type="InterPro" id="IPR000372">
    <property type="entry name" value="LRRNT"/>
</dbReference>
<dbReference type="Gene3D" id="3.80.10.10">
    <property type="entry name" value="Ribonuclease Inhibitor"/>
    <property type="match status" value="2"/>
</dbReference>
<dbReference type="InterPro" id="IPR003591">
    <property type="entry name" value="Leu-rich_rpt_typical-subtyp"/>
</dbReference>
<dbReference type="Pfam" id="PF13855">
    <property type="entry name" value="LRR_8"/>
    <property type="match status" value="1"/>
</dbReference>
<accession>A0A8B6HQI9</accession>
<dbReference type="SMART" id="SM00013">
    <property type="entry name" value="LRRNT"/>
    <property type="match status" value="1"/>
</dbReference>
<keyword evidence="6" id="KW-0812">Transmembrane</keyword>
<comment type="caution">
    <text evidence="5">Lacks conserved residue(s) required for the propagation of feature annotation.</text>
</comment>
<keyword evidence="6" id="KW-0472">Membrane</keyword>
<dbReference type="InterPro" id="IPR032675">
    <property type="entry name" value="LRR_dom_sf"/>
</dbReference>
<dbReference type="InterPro" id="IPR050333">
    <property type="entry name" value="SLRP"/>
</dbReference>